<protein>
    <submittedName>
        <fullName evidence="1">BNR/Asp-box repeat-containing protein</fullName>
    </submittedName>
</protein>
<evidence type="ECO:0000313" key="1">
    <source>
        <dbReference type="EMBL" id="SUA71545.1"/>
    </source>
</evidence>
<accession>A0A378Y2X4</accession>
<proteinExistence type="predicted"/>
<evidence type="ECO:0000313" key="2">
    <source>
        <dbReference type="Proteomes" id="UP000254400"/>
    </source>
</evidence>
<reference evidence="1 2" key="1">
    <citation type="submission" date="2018-06" db="EMBL/GenBank/DDBJ databases">
        <authorList>
            <consortium name="Pathogen Informatics"/>
            <person name="Doyle S."/>
        </authorList>
    </citation>
    <scope>NUCLEOTIDE SEQUENCE [LARGE SCALE GENOMIC DNA]</scope>
    <source>
        <strain evidence="1 2">NCTC10343</strain>
    </source>
</reference>
<name>A0A378Y2X4_PAEPO</name>
<dbReference type="SUPFAM" id="SSF50939">
    <property type="entry name" value="Sialidases"/>
    <property type="match status" value="2"/>
</dbReference>
<gene>
    <name evidence="1" type="ORF">NCTC10343_04452</name>
</gene>
<organism evidence="1 2">
    <name type="scientific">Paenibacillus polymyxa</name>
    <name type="common">Bacillus polymyxa</name>
    <dbReference type="NCBI Taxonomy" id="1406"/>
    <lineage>
        <taxon>Bacteria</taxon>
        <taxon>Bacillati</taxon>
        <taxon>Bacillota</taxon>
        <taxon>Bacilli</taxon>
        <taxon>Bacillales</taxon>
        <taxon>Paenibacillaceae</taxon>
        <taxon>Paenibacillus</taxon>
    </lineage>
</organism>
<dbReference type="InterPro" id="IPR036278">
    <property type="entry name" value="Sialidase_sf"/>
</dbReference>
<dbReference type="GeneID" id="93347778"/>
<dbReference type="AlphaFoldDB" id="A0A378Y2X4"/>
<dbReference type="CDD" id="cd15482">
    <property type="entry name" value="Sialidase_non-viral"/>
    <property type="match status" value="1"/>
</dbReference>
<dbReference type="Proteomes" id="UP000254400">
    <property type="component" value="Unassembled WGS sequence"/>
</dbReference>
<dbReference type="EMBL" id="UGSC01000001">
    <property type="protein sequence ID" value="SUA71545.1"/>
    <property type="molecule type" value="Genomic_DNA"/>
</dbReference>
<sequence>MPNVQLTPSGRLAQEPSVAFNLLDGTIVAATIDFTTGPPLTAVYRSDNGGVSFTQQILPLPVGYVGAESHSVSYGFPNLFVIACHVFTADGLSGTIATYVSRDNGNTFDPPVIAQRGYGTFVNNVEVSVKFDTSQVSSYTGNIYLCYTHQYNPDFFGGSVMFFQRSQDGGITWNTPVVLTPGSNQITRGEITVSITGVIYVGYIVTNPVNQYQVIVSFNGGTSFSSSLPVSSVVPVPSPLPVVGFGFNVLPTANIAIDRSTSPNQGTLYAVWQDNRAGYADVLLARSVDGGLSWTAPQSVTGASAGAQHFFPAIDVSPVTGVIKIVYYTNQIIASLLDVFVAESSDGGNTFTNLRITDSSFNPNGISPVPVVTIGNFIDVTIVPNNGFFAVWTDALSGFQQIYGSNGM</sequence>
<dbReference type="RefSeq" id="WP_019688490.1">
    <property type="nucleotide sequence ID" value="NZ_CP023711.1"/>
</dbReference>
<dbReference type="Gene3D" id="2.120.10.10">
    <property type="match status" value="2"/>
</dbReference>